<sequence length="123" mass="13883">MTECVPFLLVKNIPAAIAWYEQLGFSCVATNLIWEPDCEINWARIEWDGAAFMIGPDERSVIADKKDTGLWFNVVSIDAIFATLIQQGIETEFEAETFYGRSVVSFKDLDGFVVSFSCEVKKQ</sequence>
<name>A0A4Q1CDM7_9BACT</name>
<dbReference type="AlphaFoldDB" id="A0A4Q1CDM7"/>
<protein>
    <recommendedName>
        <fullName evidence="1">Glyoxalase/fosfomycin resistance/dioxygenase domain-containing protein</fullName>
    </recommendedName>
</protein>
<dbReference type="Gene3D" id="3.10.180.10">
    <property type="entry name" value="2,3-Dihydroxybiphenyl 1,2-Dioxygenase, domain 1"/>
    <property type="match status" value="1"/>
</dbReference>
<comment type="caution">
    <text evidence="2">The sequence shown here is derived from an EMBL/GenBank/DDBJ whole genome shotgun (WGS) entry which is preliminary data.</text>
</comment>
<dbReference type="EMBL" id="SDHW01000009">
    <property type="protein sequence ID" value="RXK57589.1"/>
    <property type="molecule type" value="Genomic_DNA"/>
</dbReference>
<reference evidence="2 3" key="1">
    <citation type="submission" date="2019-01" db="EMBL/GenBank/DDBJ databases">
        <title>Lacibacter sp. strain TTM-7.</title>
        <authorList>
            <person name="Chen W.-M."/>
        </authorList>
    </citation>
    <scope>NUCLEOTIDE SEQUENCE [LARGE SCALE GENOMIC DNA]</scope>
    <source>
        <strain evidence="2 3">TTM-7</strain>
    </source>
</reference>
<dbReference type="SUPFAM" id="SSF54593">
    <property type="entry name" value="Glyoxalase/Bleomycin resistance protein/Dihydroxybiphenyl dioxygenase"/>
    <property type="match status" value="1"/>
</dbReference>
<dbReference type="Proteomes" id="UP000290204">
    <property type="component" value="Unassembled WGS sequence"/>
</dbReference>
<evidence type="ECO:0000313" key="2">
    <source>
        <dbReference type="EMBL" id="RXK57589.1"/>
    </source>
</evidence>
<keyword evidence="3" id="KW-1185">Reference proteome</keyword>
<evidence type="ECO:0000313" key="3">
    <source>
        <dbReference type="Proteomes" id="UP000290204"/>
    </source>
</evidence>
<organism evidence="2 3">
    <name type="scientific">Lacibacter luteus</name>
    <dbReference type="NCBI Taxonomy" id="2508719"/>
    <lineage>
        <taxon>Bacteria</taxon>
        <taxon>Pseudomonadati</taxon>
        <taxon>Bacteroidota</taxon>
        <taxon>Chitinophagia</taxon>
        <taxon>Chitinophagales</taxon>
        <taxon>Chitinophagaceae</taxon>
        <taxon>Lacibacter</taxon>
    </lineage>
</organism>
<evidence type="ECO:0000259" key="1">
    <source>
        <dbReference type="Pfam" id="PF00903"/>
    </source>
</evidence>
<dbReference type="InterPro" id="IPR029068">
    <property type="entry name" value="Glyas_Bleomycin-R_OHBP_Dase"/>
</dbReference>
<proteinExistence type="predicted"/>
<dbReference type="OrthoDB" id="66829at2"/>
<gene>
    <name evidence="2" type="ORF">ESA94_20540</name>
</gene>
<feature type="domain" description="Glyoxalase/fosfomycin resistance/dioxygenase" evidence="1">
    <location>
        <begin position="8"/>
        <end position="116"/>
    </location>
</feature>
<accession>A0A4Q1CDM7</accession>
<dbReference type="RefSeq" id="WP_129132841.1">
    <property type="nucleotide sequence ID" value="NZ_SDHW01000009.1"/>
</dbReference>
<dbReference type="InterPro" id="IPR004360">
    <property type="entry name" value="Glyas_Fos-R_dOase_dom"/>
</dbReference>
<dbReference type="Pfam" id="PF00903">
    <property type="entry name" value="Glyoxalase"/>
    <property type="match status" value="1"/>
</dbReference>